<dbReference type="PANTHER" id="PTHR30023">
    <property type="entry name" value="D-ALANYL-D-ALANINE CARBOXYPEPTIDASE"/>
    <property type="match status" value="1"/>
</dbReference>
<dbReference type="InterPro" id="IPR000667">
    <property type="entry name" value="Peptidase_S13"/>
</dbReference>
<dbReference type="Pfam" id="PF02113">
    <property type="entry name" value="Peptidase_S13"/>
    <property type="match status" value="1"/>
</dbReference>
<feature type="chain" id="PRO_5041390313" evidence="3">
    <location>
        <begin position="27"/>
        <end position="483"/>
    </location>
</feature>
<feature type="signal peptide" evidence="3">
    <location>
        <begin position="1"/>
        <end position="26"/>
    </location>
</feature>
<dbReference type="SUPFAM" id="SSF56601">
    <property type="entry name" value="beta-lactamase/transpeptidase-like"/>
    <property type="match status" value="1"/>
</dbReference>
<proteinExistence type="inferred from homology"/>
<evidence type="ECO:0000313" key="4">
    <source>
        <dbReference type="EMBL" id="MCX2524949.1"/>
    </source>
</evidence>
<dbReference type="Gene3D" id="3.40.710.10">
    <property type="entry name" value="DD-peptidase/beta-lactamase superfamily"/>
    <property type="match status" value="1"/>
</dbReference>
<accession>A0AA41ZGP2</accession>
<reference evidence="4" key="1">
    <citation type="submission" date="2022-11" db="EMBL/GenBank/DDBJ databases">
        <title>Larsenimonas rhizosphaerae sp. nov., isolated from a tidal mudflat.</title>
        <authorList>
            <person name="Lee S.D."/>
            <person name="Kim I.S."/>
        </authorList>
    </citation>
    <scope>NUCLEOTIDE SEQUENCE</scope>
    <source>
        <strain evidence="4">GH2-1</strain>
    </source>
</reference>
<organism evidence="4 5">
    <name type="scientific">Larsenimonas rhizosphaerae</name>
    <dbReference type="NCBI Taxonomy" id="2944682"/>
    <lineage>
        <taxon>Bacteria</taxon>
        <taxon>Pseudomonadati</taxon>
        <taxon>Pseudomonadota</taxon>
        <taxon>Gammaproteobacteria</taxon>
        <taxon>Oceanospirillales</taxon>
        <taxon>Halomonadaceae</taxon>
        <taxon>Larsenimonas</taxon>
    </lineage>
</organism>
<dbReference type="EC" id="3.4.16.4" evidence="4"/>
<dbReference type="RefSeq" id="WP_265896574.1">
    <property type="nucleotide sequence ID" value="NZ_JAPIVE010000003.1"/>
</dbReference>
<keyword evidence="3" id="KW-0732">Signal</keyword>
<dbReference type="Proteomes" id="UP001165678">
    <property type="component" value="Unassembled WGS sequence"/>
</dbReference>
<protein>
    <submittedName>
        <fullName evidence="4">D-alanyl-D-alanine carboxypeptidase/D-alanyl-D-alanine-endopeptidase</fullName>
        <ecNumber evidence="4">3.4.16.4</ecNumber>
    </submittedName>
</protein>
<comment type="similarity">
    <text evidence="1">Belongs to the peptidase S13 family.</text>
</comment>
<comment type="caution">
    <text evidence="4">The sequence shown here is derived from an EMBL/GenBank/DDBJ whole genome shotgun (WGS) entry which is preliminary data.</text>
</comment>
<keyword evidence="2 4" id="KW-0378">Hydrolase</keyword>
<sequence>MKHPITQRLAVLACMVACSVTSLAHAAGFDAVEGIAAKGFDVSAQAVLLDGNTTLGAIAPRAMLTPASVSKLYISAASLDRFGPQKRFTTRLVTTGEVESNGTLRGDIILDGAGDPGLTSNDYWMLVQGLKQLGVKRVRGNVLVSEWRFGPVPCISTDRCRARTSSRHAYDALLSSAAVDFANWCVRVYPGSKVGEPAHLQGCFGEKALTAVDSSIKTVATTQPTRISGARVTSGSTDTLKLDGTIALDTFPRNIYRASADPAQQSLYTLVDLMHQADITVTGNATLSRTRPPADATVLASVDGPTLQELLLRMMNYSNNFMADVLALDLSSTTPATLANASAALERFVATVPGHGPVTLQSGSGLTTQNKTSAHGLIALLNEMYHRPALFPVFVAGMQAPVNGPMRFIRRGSDVFQNNIMIKTGTLNQPVPVRAVAGYFRTRQGRWGAFAVMVNGRAATPYLRWKDVLEAVSKDLTPMIENH</sequence>
<dbReference type="PRINTS" id="PR00922">
    <property type="entry name" value="DADACBPTASE3"/>
</dbReference>
<dbReference type="AlphaFoldDB" id="A0AA41ZGP2"/>
<dbReference type="EMBL" id="JAPIVE010000003">
    <property type="protein sequence ID" value="MCX2524949.1"/>
    <property type="molecule type" value="Genomic_DNA"/>
</dbReference>
<dbReference type="InterPro" id="IPR012338">
    <property type="entry name" value="Beta-lactam/transpept-like"/>
</dbReference>
<evidence type="ECO:0000256" key="1">
    <source>
        <dbReference type="ARBA" id="ARBA00006096"/>
    </source>
</evidence>
<dbReference type="GO" id="GO:0006508">
    <property type="term" value="P:proteolysis"/>
    <property type="evidence" value="ECO:0007669"/>
    <property type="project" value="InterPro"/>
</dbReference>
<gene>
    <name evidence="4" type="primary">dacB</name>
    <name evidence="4" type="ORF">OQ287_11915</name>
</gene>
<dbReference type="PANTHER" id="PTHR30023:SF0">
    <property type="entry name" value="PENICILLIN-SENSITIVE CARBOXYPEPTIDASE A"/>
    <property type="match status" value="1"/>
</dbReference>
<dbReference type="NCBIfam" id="TIGR00666">
    <property type="entry name" value="PBP4"/>
    <property type="match status" value="1"/>
</dbReference>
<dbReference type="GO" id="GO:0009002">
    <property type="term" value="F:serine-type D-Ala-D-Ala carboxypeptidase activity"/>
    <property type="evidence" value="ECO:0007669"/>
    <property type="project" value="UniProtKB-EC"/>
</dbReference>
<evidence type="ECO:0000256" key="3">
    <source>
        <dbReference type="SAM" id="SignalP"/>
    </source>
</evidence>
<evidence type="ECO:0000313" key="5">
    <source>
        <dbReference type="Proteomes" id="UP001165678"/>
    </source>
</evidence>
<dbReference type="GO" id="GO:0000270">
    <property type="term" value="P:peptidoglycan metabolic process"/>
    <property type="evidence" value="ECO:0007669"/>
    <property type="project" value="TreeGrafter"/>
</dbReference>
<keyword evidence="4" id="KW-0645">Protease</keyword>
<keyword evidence="4" id="KW-0121">Carboxypeptidase</keyword>
<name>A0AA41ZGP2_9GAMM</name>
<dbReference type="Gene3D" id="3.50.80.20">
    <property type="entry name" value="D-Ala-D-Ala carboxypeptidase C, peptidase S13"/>
    <property type="match status" value="1"/>
</dbReference>
<evidence type="ECO:0000256" key="2">
    <source>
        <dbReference type="ARBA" id="ARBA00022801"/>
    </source>
</evidence>
<keyword evidence="5" id="KW-1185">Reference proteome</keyword>